<keyword evidence="4" id="KW-0175">Coiled coil</keyword>
<dbReference type="SUPFAM" id="SSF57850">
    <property type="entry name" value="RING/U-box"/>
    <property type="match status" value="1"/>
</dbReference>
<proteinExistence type="predicted"/>
<evidence type="ECO:0000256" key="5">
    <source>
        <dbReference type="SAM" id="MobiDB-lite"/>
    </source>
</evidence>
<accession>A0AAV2YEN1</accession>
<dbReference type="Gene3D" id="3.30.60.90">
    <property type="match status" value="1"/>
</dbReference>
<reference evidence="7" key="2">
    <citation type="journal article" date="2023" name="Microbiol Resour">
        <title>Decontamination and Annotation of the Draft Genome Sequence of the Oomycete Lagenidium giganteum ARSEF 373.</title>
        <authorList>
            <person name="Morgan W.R."/>
            <person name="Tartar A."/>
        </authorList>
    </citation>
    <scope>NUCLEOTIDE SEQUENCE</scope>
    <source>
        <strain evidence="7">ARSEF 373</strain>
    </source>
</reference>
<gene>
    <name evidence="7" type="ORF">N0F65_008293</name>
</gene>
<comment type="caution">
    <text evidence="7">The sequence shown here is derived from an EMBL/GenBank/DDBJ whole genome shotgun (WGS) entry which is preliminary data.</text>
</comment>
<keyword evidence="1" id="KW-0479">Metal-binding</keyword>
<evidence type="ECO:0000256" key="4">
    <source>
        <dbReference type="SAM" id="Coils"/>
    </source>
</evidence>
<dbReference type="Proteomes" id="UP001146120">
    <property type="component" value="Unassembled WGS sequence"/>
</dbReference>
<feature type="domain" description="ZZ-type" evidence="6">
    <location>
        <begin position="423"/>
        <end position="460"/>
    </location>
</feature>
<dbReference type="EMBL" id="DAKRPA010000397">
    <property type="protein sequence ID" value="DAZ92700.1"/>
    <property type="molecule type" value="Genomic_DNA"/>
</dbReference>
<evidence type="ECO:0000256" key="2">
    <source>
        <dbReference type="ARBA" id="ARBA00022771"/>
    </source>
</evidence>
<keyword evidence="8" id="KW-1185">Reference proteome</keyword>
<feature type="compositionally biased region" description="Polar residues" evidence="5">
    <location>
        <begin position="374"/>
        <end position="384"/>
    </location>
</feature>
<name>A0AAV2YEN1_9STRA</name>
<sequence>MAAVTNVQHNIAAIQLQLQALQLENSTLTKDLCLKENYLQLKEQQLRVMQRRMEELEHAVATWKDKYLQHINQHQQQQQQNGMLAAADAGDGHPALPQQIWVPWAADMEHKTAEVGPVAQLVDKLSAVEREKLKKILNIHGKMEAQKQGGGADPGCWEESFDDVSSDLKKVLLCYLLPVLFDRKEDKSEGSYIFECLGRTYSKQALDVKIVCRPTEVAQPPVLACITGSPPPPRPVVTAMEAPPSQGSQPIKRTSFTNPASAETMVAMAGSSTGEEVHLFDCVDCDSSKKIAIPHGPRELHPTKAVYISKPLVSPPPAATRRYSFAPNKLSSSASSNSLQATLAESTKSSTGASPGTVSATNVMDYDGDRRSGSGMSNLSAQQRSDGKIKKIMGSMMGNMKDRLNRHKPQLTANASSMDDDESVCDGCGRGPIVGCKWVCRTCRVVEQEYELCEKCYGQGMHGKENEDALFERIEEIVVAKCPKLAHEQDLMKLLRVGICKANLKKFSFCLTWIADLLQCKQTKDLRARALEISQITPQVRSEFVRLLTDLLQNYRKDIDLITEWEPAQPIAAAAVAQAMNVDDPNSPSGSGSSMLQLDTLRIWVKDVNEGFPPGQQAQQT</sequence>
<protein>
    <recommendedName>
        <fullName evidence="6">ZZ-type domain-containing protein</fullName>
    </recommendedName>
</protein>
<evidence type="ECO:0000259" key="6">
    <source>
        <dbReference type="Pfam" id="PF00569"/>
    </source>
</evidence>
<keyword evidence="3" id="KW-0862">Zinc</keyword>
<evidence type="ECO:0000256" key="1">
    <source>
        <dbReference type="ARBA" id="ARBA00022723"/>
    </source>
</evidence>
<keyword evidence="2" id="KW-0863">Zinc-finger</keyword>
<reference evidence="7" key="1">
    <citation type="submission" date="2022-11" db="EMBL/GenBank/DDBJ databases">
        <authorList>
            <person name="Morgan W.R."/>
            <person name="Tartar A."/>
        </authorList>
    </citation>
    <scope>NUCLEOTIDE SEQUENCE</scope>
    <source>
        <strain evidence="7">ARSEF 373</strain>
    </source>
</reference>
<dbReference type="InterPro" id="IPR000433">
    <property type="entry name" value="Znf_ZZ"/>
</dbReference>
<organism evidence="7 8">
    <name type="scientific">Lagenidium giganteum</name>
    <dbReference type="NCBI Taxonomy" id="4803"/>
    <lineage>
        <taxon>Eukaryota</taxon>
        <taxon>Sar</taxon>
        <taxon>Stramenopiles</taxon>
        <taxon>Oomycota</taxon>
        <taxon>Peronosporomycetes</taxon>
        <taxon>Pythiales</taxon>
        <taxon>Pythiaceae</taxon>
    </lineage>
</organism>
<dbReference type="Pfam" id="PF00569">
    <property type="entry name" value="ZZ"/>
    <property type="match status" value="1"/>
</dbReference>
<evidence type="ECO:0000313" key="7">
    <source>
        <dbReference type="EMBL" id="DAZ92700.1"/>
    </source>
</evidence>
<evidence type="ECO:0000256" key="3">
    <source>
        <dbReference type="ARBA" id="ARBA00022833"/>
    </source>
</evidence>
<dbReference type="GO" id="GO:0008270">
    <property type="term" value="F:zinc ion binding"/>
    <property type="evidence" value="ECO:0007669"/>
    <property type="project" value="UniProtKB-KW"/>
</dbReference>
<dbReference type="InterPro" id="IPR043145">
    <property type="entry name" value="Znf_ZZ_sf"/>
</dbReference>
<evidence type="ECO:0000313" key="8">
    <source>
        <dbReference type="Proteomes" id="UP001146120"/>
    </source>
</evidence>
<feature type="region of interest" description="Disordered" evidence="5">
    <location>
        <begin position="341"/>
        <end position="386"/>
    </location>
</feature>
<feature type="coiled-coil region" evidence="4">
    <location>
        <begin position="4"/>
        <end position="66"/>
    </location>
</feature>
<dbReference type="AlphaFoldDB" id="A0AAV2YEN1"/>
<feature type="compositionally biased region" description="Polar residues" evidence="5">
    <location>
        <begin position="345"/>
        <end position="362"/>
    </location>
</feature>